<evidence type="ECO:0000256" key="2">
    <source>
        <dbReference type="ARBA" id="ARBA00022448"/>
    </source>
</evidence>
<keyword evidence="2" id="KW-0813">Transport</keyword>
<feature type="transmembrane region" description="Helical" evidence="7">
    <location>
        <begin position="348"/>
        <end position="368"/>
    </location>
</feature>
<dbReference type="AlphaFoldDB" id="A0A0F0IDM2"/>
<comment type="similarity">
    <text evidence="6">Belongs to the major facilitator superfamily. Allantoate permease family.</text>
</comment>
<evidence type="ECO:0000259" key="8">
    <source>
        <dbReference type="PROSITE" id="PS50850"/>
    </source>
</evidence>
<dbReference type="PROSITE" id="PS50850">
    <property type="entry name" value="MFS"/>
    <property type="match status" value="1"/>
</dbReference>
<feature type="transmembrane region" description="Helical" evidence="7">
    <location>
        <begin position="283"/>
        <end position="308"/>
    </location>
</feature>
<gene>
    <name evidence="9" type="ORF">P875_00022091</name>
</gene>
<dbReference type="PANTHER" id="PTHR43791:SF97">
    <property type="entry name" value="ALLANTOATE TRANSPORTER, PUTATIVE (AFU_ORTHOLOGUE AFUA_1G14700)-RELATED"/>
    <property type="match status" value="1"/>
</dbReference>
<dbReference type="OrthoDB" id="6730379at2759"/>
<dbReference type="SUPFAM" id="SSF103473">
    <property type="entry name" value="MFS general substrate transporter"/>
    <property type="match status" value="1"/>
</dbReference>
<protein>
    <submittedName>
        <fullName evidence="9">D-galactonate transporter</fullName>
    </submittedName>
</protein>
<dbReference type="InterPro" id="IPR011701">
    <property type="entry name" value="MFS"/>
</dbReference>
<name>A0A0F0IDM2_ASPPU</name>
<dbReference type="GO" id="GO:0016020">
    <property type="term" value="C:membrane"/>
    <property type="evidence" value="ECO:0007669"/>
    <property type="project" value="UniProtKB-SubCell"/>
</dbReference>
<feature type="transmembrane region" description="Helical" evidence="7">
    <location>
        <begin position="320"/>
        <end position="341"/>
    </location>
</feature>
<dbReference type="GO" id="GO:0022857">
    <property type="term" value="F:transmembrane transporter activity"/>
    <property type="evidence" value="ECO:0007669"/>
    <property type="project" value="InterPro"/>
</dbReference>
<feature type="domain" description="Major facilitator superfamily (MFS) profile" evidence="8">
    <location>
        <begin position="56"/>
        <end position="468"/>
    </location>
</feature>
<dbReference type="InterPro" id="IPR036259">
    <property type="entry name" value="MFS_trans_sf"/>
</dbReference>
<reference evidence="9 10" key="1">
    <citation type="submission" date="2015-02" db="EMBL/GenBank/DDBJ databases">
        <title>Draft genome sequence of Aspergillus parasiticus SU-1.</title>
        <authorList>
            <person name="Yu J."/>
            <person name="Fedorova N."/>
            <person name="Yin Y."/>
            <person name="Losada L."/>
            <person name="Zafar N."/>
            <person name="Taujale R."/>
            <person name="Ehrlich K.C."/>
            <person name="Bhatnagar D."/>
            <person name="Cleveland T.E."/>
            <person name="Bennett J.W."/>
            <person name="Nierman W.C."/>
        </authorList>
    </citation>
    <scope>NUCLEOTIDE SEQUENCE [LARGE SCALE GENOMIC DNA]</scope>
    <source>
        <strain evidence="10">ATCC 56775 / NRRL 5862 / SRRC 143 / SU-1</strain>
    </source>
</reference>
<dbReference type="Pfam" id="PF07690">
    <property type="entry name" value="MFS_1"/>
    <property type="match status" value="1"/>
</dbReference>
<feature type="transmembrane region" description="Helical" evidence="7">
    <location>
        <begin position="56"/>
        <end position="81"/>
    </location>
</feature>
<feature type="transmembrane region" description="Helical" evidence="7">
    <location>
        <begin position="93"/>
        <end position="115"/>
    </location>
</feature>
<keyword evidence="4 7" id="KW-1133">Transmembrane helix</keyword>
<sequence>MLQISTEKSDTLDTKACDLAPQHPDVALGTLHGATEDALYTEAENRTVLRKIDWFLLPWLMGTYLIQFVDKTCISYAALWGMKEEAHLVGDQYSWLTTIFYLGYLVGEFPMNLLFQKMHITRSCGTLIFLWGAVLLCMAGADNFPSLMAVRFFLGALESGVSPCFVQLTSMFYKRNEQPLRTGIWFSMNGIAQVVGGIVAYGIGHIKSDIPVYKFPFLIFGSVTVVWAVPFFLFAAPSPAAAKWLSSAEKDVAIKRVSENKTGLDNKEFKLYQAREALIDPQVWILILFVIANNIPNGGISAFGPLIIEGFGYSKLGTTLLGMPFGGAQVLALLITGFLAGRIKNCRIILMCGGLVVAILGLSLMYALPEENKLGRLLGYYLAIGFSATYVLSLGLIQANIAGRTKKTVVTAALFIAYCVGNLIGPQLFFEREEPHYRSGFIAMIICLALDFILLGILHRLYVLKNKKRDASQCSVEDNIDDISGLNDLTDMENPLFRYVV</sequence>
<feature type="transmembrane region" description="Helical" evidence="7">
    <location>
        <begin position="441"/>
        <end position="463"/>
    </location>
</feature>
<evidence type="ECO:0000256" key="3">
    <source>
        <dbReference type="ARBA" id="ARBA00022692"/>
    </source>
</evidence>
<evidence type="ECO:0000313" key="9">
    <source>
        <dbReference type="EMBL" id="KJK65775.1"/>
    </source>
</evidence>
<accession>A0A0F0IDM2</accession>
<feature type="transmembrane region" description="Helical" evidence="7">
    <location>
        <begin position="409"/>
        <end position="429"/>
    </location>
</feature>
<feature type="transmembrane region" description="Helical" evidence="7">
    <location>
        <begin position="150"/>
        <end position="172"/>
    </location>
</feature>
<keyword evidence="5 7" id="KW-0472">Membrane</keyword>
<evidence type="ECO:0000256" key="5">
    <source>
        <dbReference type="ARBA" id="ARBA00023136"/>
    </source>
</evidence>
<evidence type="ECO:0000256" key="6">
    <source>
        <dbReference type="ARBA" id="ARBA00037968"/>
    </source>
</evidence>
<proteinExistence type="inferred from homology"/>
<feature type="transmembrane region" description="Helical" evidence="7">
    <location>
        <begin position="380"/>
        <end position="397"/>
    </location>
</feature>
<dbReference type="Gene3D" id="1.20.1250.20">
    <property type="entry name" value="MFS general substrate transporter like domains"/>
    <property type="match status" value="2"/>
</dbReference>
<feature type="transmembrane region" description="Helical" evidence="7">
    <location>
        <begin position="184"/>
        <end position="203"/>
    </location>
</feature>
<evidence type="ECO:0000256" key="1">
    <source>
        <dbReference type="ARBA" id="ARBA00004141"/>
    </source>
</evidence>
<comment type="caution">
    <text evidence="9">The sequence shown here is derived from an EMBL/GenBank/DDBJ whole genome shotgun (WGS) entry which is preliminary data.</text>
</comment>
<keyword evidence="3 7" id="KW-0812">Transmembrane</keyword>
<feature type="transmembrane region" description="Helical" evidence="7">
    <location>
        <begin position="215"/>
        <end position="236"/>
    </location>
</feature>
<dbReference type="Proteomes" id="UP000033540">
    <property type="component" value="Unassembled WGS sequence"/>
</dbReference>
<dbReference type="FunFam" id="1.20.1250.20:FF:000064">
    <property type="entry name" value="MFS allantoate transporter"/>
    <property type="match status" value="1"/>
</dbReference>
<feature type="transmembrane region" description="Helical" evidence="7">
    <location>
        <begin position="127"/>
        <end position="144"/>
    </location>
</feature>
<dbReference type="InterPro" id="IPR020846">
    <property type="entry name" value="MFS_dom"/>
</dbReference>
<dbReference type="STRING" id="1403190.A0A0F0IDM2"/>
<comment type="subcellular location">
    <subcellularLocation>
        <location evidence="1">Membrane</location>
        <topology evidence="1">Multi-pass membrane protein</topology>
    </subcellularLocation>
</comment>
<dbReference type="PANTHER" id="PTHR43791">
    <property type="entry name" value="PERMEASE-RELATED"/>
    <property type="match status" value="1"/>
</dbReference>
<organism evidence="9 10">
    <name type="scientific">Aspergillus parasiticus (strain ATCC 56775 / NRRL 5862 / SRRC 143 / SU-1)</name>
    <dbReference type="NCBI Taxonomy" id="1403190"/>
    <lineage>
        <taxon>Eukaryota</taxon>
        <taxon>Fungi</taxon>
        <taxon>Dikarya</taxon>
        <taxon>Ascomycota</taxon>
        <taxon>Pezizomycotina</taxon>
        <taxon>Eurotiomycetes</taxon>
        <taxon>Eurotiomycetidae</taxon>
        <taxon>Eurotiales</taxon>
        <taxon>Aspergillaceae</taxon>
        <taxon>Aspergillus</taxon>
        <taxon>Aspergillus subgen. Circumdati</taxon>
    </lineage>
</organism>
<evidence type="ECO:0000313" key="10">
    <source>
        <dbReference type="Proteomes" id="UP000033540"/>
    </source>
</evidence>
<evidence type="ECO:0000256" key="4">
    <source>
        <dbReference type="ARBA" id="ARBA00022989"/>
    </source>
</evidence>
<dbReference type="EMBL" id="JZEE01000336">
    <property type="protein sequence ID" value="KJK65775.1"/>
    <property type="molecule type" value="Genomic_DNA"/>
</dbReference>
<evidence type="ECO:0000256" key="7">
    <source>
        <dbReference type="SAM" id="Phobius"/>
    </source>
</evidence>